<dbReference type="Proteomes" id="UP000315783">
    <property type="component" value="Unassembled WGS sequence"/>
</dbReference>
<evidence type="ECO:0000313" key="2">
    <source>
        <dbReference type="Proteomes" id="UP000315783"/>
    </source>
</evidence>
<dbReference type="EMBL" id="SPUK01000008">
    <property type="protein sequence ID" value="TQV94945.1"/>
    <property type="molecule type" value="Genomic_DNA"/>
</dbReference>
<sequence>MAHLQPTFKAAHLHESPTHQLRSSANDEADAMLARQKHIYVQGGWLQTCYLAKSQYSQGGYTCPATTLMDPRYRQVVDNTNAATFRILSSV</sequence>
<keyword evidence="2" id="KW-1185">Reference proteome</keyword>
<protein>
    <submittedName>
        <fullName evidence="1">Uncharacterized protein</fullName>
    </submittedName>
</protein>
<evidence type="ECO:0000313" key="1">
    <source>
        <dbReference type="EMBL" id="TQV94945.1"/>
    </source>
</evidence>
<organism evidence="1 2">
    <name type="scientific">Cordyceps javanica</name>
    <dbReference type="NCBI Taxonomy" id="43265"/>
    <lineage>
        <taxon>Eukaryota</taxon>
        <taxon>Fungi</taxon>
        <taxon>Dikarya</taxon>
        <taxon>Ascomycota</taxon>
        <taxon>Pezizomycotina</taxon>
        <taxon>Sordariomycetes</taxon>
        <taxon>Hypocreomycetidae</taxon>
        <taxon>Hypocreales</taxon>
        <taxon>Cordycipitaceae</taxon>
        <taxon>Cordyceps</taxon>
    </lineage>
</organism>
<accession>A0A545UZP4</accession>
<reference evidence="1 2" key="1">
    <citation type="journal article" date="2019" name="Appl. Microbiol. Biotechnol.">
        <title>Genome sequence of Isaria javanica and comparative genome analysis insights into family S53 peptidase evolution in fungal entomopathogens.</title>
        <authorList>
            <person name="Lin R."/>
            <person name="Zhang X."/>
            <person name="Xin B."/>
            <person name="Zou M."/>
            <person name="Gao Y."/>
            <person name="Qin F."/>
            <person name="Hu Q."/>
            <person name="Xie B."/>
            <person name="Cheng X."/>
        </authorList>
    </citation>
    <scope>NUCLEOTIDE SEQUENCE [LARGE SCALE GENOMIC DNA]</scope>
    <source>
        <strain evidence="1 2">IJ1G</strain>
    </source>
</reference>
<proteinExistence type="predicted"/>
<comment type="caution">
    <text evidence="1">The sequence shown here is derived from an EMBL/GenBank/DDBJ whole genome shotgun (WGS) entry which is preliminary data.</text>
</comment>
<gene>
    <name evidence="1" type="ORF">IF1G_05932</name>
</gene>
<name>A0A545UZP4_9HYPO</name>
<dbReference type="AlphaFoldDB" id="A0A545UZP4"/>